<feature type="region of interest" description="Linear diubiquitin binding" evidence="5">
    <location>
        <begin position="912"/>
        <end position="914"/>
    </location>
</feature>
<dbReference type="CDD" id="cd22790">
    <property type="entry name" value="OTU_OTUL-like"/>
    <property type="match status" value="1"/>
</dbReference>
<name>T1J9E1_STRMM</name>
<dbReference type="STRING" id="126957.T1J9E1"/>
<evidence type="ECO:0000256" key="1">
    <source>
        <dbReference type="ARBA" id="ARBA00004496"/>
    </source>
</evidence>
<feature type="active site" evidence="4">
    <location>
        <position position="702"/>
    </location>
</feature>
<evidence type="ECO:0008006" key="9">
    <source>
        <dbReference type="Google" id="ProtNLM"/>
    </source>
</evidence>
<keyword evidence="8" id="KW-1185">Reference proteome</keyword>
<dbReference type="PRINTS" id="PR02057">
    <property type="entry name" value="PROTEINF105B"/>
</dbReference>
<reference evidence="8" key="1">
    <citation type="submission" date="2011-05" db="EMBL/GenBank/DDBJ databases">
        <authorList>
            <person name="Richards S.R."/>
            <person name="Qu J."/>
            <person name="Jiang H."/>
            <person name="Jhangiani S.N."/>
            <person name="Agravi P."/>
            <person name="Goodspeed R."/>
            <person name="Gross S."/>
            <person name="Mandapat C."/>
            <person name="Jackson L."/>
            <person name="Mathew T."/>
            <person name="Pu L."/>
            <person name="Thornton R."/>
            <person name="Saada N."/>
            <person name="Wilczek-Boney K.B."/>
            <person name="Lee S."/>
            <person name="Kovar C."/>
            <person name="Wu Y."/>
            <person name="Scherer S.E."/>
            <person name="Worley K.C."/>
            <person name="Muzny D.M."/>
            <person name="Gibbs R."/>
        </authorList>
    </citation>
    <scope>NUCLEOTIDE SEQUENCE</scope>
    <source>
        <strain evidence="8">Brora</strain>
    </source>
</reference>
<dbReference type="EnsemblMetazoa" id="SMAR010337-RA">
    <property type="protein sequence ID" value="SMAR010337-PA"/>
    <property type="gene ID" value="SMAR010337"/>
</dbReference>
<dbReference type="InterPro" id="IPR023237">
    <property type="entry name" value="Otulin"/>
</dbReference>
<feature type="compositionally biased region" description="Acidic residues" evidence="6">
    <location>
        <begin position="94"/>
        <end position="111"/>
    </location>
</feature>
<evidence type="ECO:0000256" key="4">
    <source>
        <dbReference type="PIRSR" id="PIRSR623237-1"/>
    </source>
</evidence>
<reference evidence="7" key="2">
    <citation type="submission" date="2015-02" db="UniProtKB">
        <authorList>
            <consortium name="EnsemblMetazoa"/>
        </authorList>
    </citation>
    <scope>IDENTIFICATION</scope>
</reference>
<dbReference type="InterPro" id="IPR023235">
    <property type="entry name" value="FAM105"/>
</dbReference>
<dbReference type="PANTHER" id="PTHR33662">
    <property type="entry name" value="OTU DEUBIQUITINASE WITH LINEAR LINKAGE-SPECIFICITY A-RELATED"/>
    <property type="match status" value="1"/>
</dbReference>
<dbReference type="EMBL" id="JH431972">
    <property type="status" value="NOT_ANNOTATED_CDS"/>
    <property type="molecule type" value="Genomic_DNA"/>
</dbReference>
<sequence>MELQYNLCGPDTLGAQNSVRSGQMSGRHRYFSMAGDWLGSAIVSGLGRCPVGSVRTAQSKYFGPEEITITTNDEVTSPVSDVDSSCSLPLDSPNDQEESEETTSDLSDFELPDMGNSLTRYEPVAFNSQCGGISFSDLSLGTSRLPTPAVTRPRSKLSFICSKLGNKRRKTSGVFANLGSLISKTSSSQLELTPLQNGAGEALADDDINITDWTDAMHRQFSDGEADIESLGSPSMCMYEDSESEENNDNMYINSDRASLHANFSPGSLLGRHHFLDRVPPDGADQHPKDADASDDFSINEEDISETLKKPLAFPEDNSFLETTDSEETASNIARRKRKACLTRDQSFDSTGSDVSVEVSFCEDIGVSTMATFDRLLASVDQVKQSCLNLDENIDHLKGNPFYKMDTLKSPMSECSDVSGGHSAIDFVRKYKSRASFRGLLDTGVAHTVFSDSTTNTDSSSGLPNLSGQLSLQWDDSSFVSNDNSVLNKNIHGHVMADRTADSGSDFGASLTSESPEPNKCLLTSPISLEWEEEFLNQTSPTMSRKAPNFNQQIPEVFSTSLSERIVPGQSRDCSPGDSGPANLLKLKDQSCSNNREDKWCQWTCSESGFVDDNQVEIVAVHRRSKSPSSTTRKANRDSAFCEGLDIGFSRMQENIGEKWDLIQYSETEWRGHTTRAETIRKGYAHIPSTLNCLHLRRIRGDNYCAIRAALFQVLQLGLPFVDSFDGCTSVCEKLENWANNKYSWLKEWSFGSRLPYSNSTCIQGFKTCIASLDRLSTSIQNNANREEILVDQFNSNPDMDVQLMEAVKLLMFIRSAELYEQSLSGCDVPIFAILMFARETSETPKHFMENHLNLVGDSAGLEQVEMYLLGDTLRATLRVLRPSSFGREDYICYYPEKSNDSCPEVNLIAEDDRHYNIILT</sequence>
<feature type="compositionally biased region" description="Polar residues" evidence="6">
    <location>
        <begin position="73"/>
        <end position="87"/>
    </location>
</feature>
<comment type="subcellular location">
    <subcellularLocation>
        <location evidence="1">Cytoplasm</location>
    </subcellularLocation>
</comment>
<dbReference type="PANTHER" id="PTHR33662:SF3">
    <property type="entry name" value="FIBROUS SHEATH CABYR-BINDING PROTEIN-LIKE-RELATED"/>
    <property type="match status" value="1"/>
</dbReference>
<evidence type="ECO:0000256" key="2">
    <source>
        <dbReference type="ARBA" id="ARBA00010267"/>
    </source>
</evidence>
<feature type="active site" description="Nucleophile" evidence="4">
    <location>
        <position position="705"/>
    </location>
</feature>
<feature type="region of interest" description="Disordered" evidence="6">
    <location>
        <begin position="73"/>
        <end position="111"/>
    </location>
</feature>
<feature type="region of interest" description="Linear diubiquitin binding" evidence="5">
    <location>
        <begin position="669"/>
        <end position="670"/>
    </location>
</feature>
<feature type="active site" evidence="4">
    <location>
        <position position="915"/>
    </location>
</feature>
<feature type="region of interest" description="Linear diubiquitin binding" evidence="5">
    <location>
        <begin position="700"/>
        <end position="702"/>
    </location>
</feature>
<evidence type="ECO:0000256" key="6">
    <source>
        <dbReference type="SAM" id="MobiDB-lite"/>
    </source>
</evidence>
<dbReference type="GO" id="GO:0004843">
    <property type="term" value="F:cysteine-type deubiquitinase activity"/>
    <property type="evidence" value="ECO:0007669"/>
    <property type="project" value="InterPro"/>
</dbReference>
<accession>T1J9E1</accession>
<dbReference type="Pfam" id="PF16218">
    <property type="entry name" value="Peptidase_C101"/>
    <property type="match status" value="1"/>
</dbReference>
<proteinExistence type="inferred from homology"/>
<evidence type="ECO:0000256" key="5">
    <source>
        <dbReference type="PIRSR" id="PIRSR623237-2"/>
    </source>
</evidence>
<evidence type="ECO:0000256" key="3">
    <source>
        <dbReference type="ARBA" id="ARBA00022490"/>
    </source>
</evidence>
<dbReference type="GO" id="GO:0005737">
    <property type="term" value="C:cytoplasm"/>
    <property type="evidence" value="ECO:0007669"/>
    <property type="project" value="UniProtKB-SubCell"/>
</dbReference>
<dbReference type="Proteomes" id="UP000014500">
    <property type="component" value="Unassembled WGS sequence"/>
</dbReference>
<evidence type="ECO:0000313" key="8">
    <source>
        <dbReference type="Proteomes" id="UP000014500"/>
    </source>
</evidence>
<evidence type="ECO:0000313" key="7">
    <source>
        <dbReference type="EnsemblMetazoa" id="SMAR010337-PA"/>
    </source>
</evidence>
<dbReference type="PRINTS" id="PR02055">
    <property type="entry name" value="PROTEINF105"/>
</dbReference>
<dbReference type="HOGENOM" id="CLU_316718_0_0_1"/>
<comment type="similarity">
    <text evidence="2">Belongs to the peptidase C65 family. Otulin subfamily.</text>
</comment>
<keyword evidence="3" id="KW-0963">Cytoplasm</keyword>
<organism evidence="7 8">
    <name type="scientific">Strigamia maritima</name>
    <name type="common">European centipede</name>
    <name type="synonym">Geophilus maritimus</name>
    <dbReference type="NCBI Taxonomy" id="126957"/>
    <lineage>
        <taxon>Eukaryota</taxon>
        <taxon>Metazoa</taxon>
        <taxon>Ecdysozoa</taxon>
        <taxon>Arthropoda</taxon>
        <taxon>Myriapoda</taxon>
        <taxon>Chilopoda</taxon>
        <taxon>Pleurostigmophora</taxon>
        <taxon>Geophilomorpha</taxon>
        <taxon>Linotaeniidae</taxon>
        <taxon>Strigamia</taxon>
    </lineage>
</organism>
<dbReference type="AlphaFoldDB" id="T1J9E1"/>
<protein>
    <recommendedName>
        <fullName evidence="9">OTU domain-containing protein</fullName>
    </recommendedName>
</protein>
<dbReference type="GO" id="GO:1990108">
    <property type="term" value="P:protein linear deubiquitination"/>
    <property type="evidence" value="ECO:0007669"/>
    <property type="project" value="InterPro"/>
</dbReference>
<dbReference type="eggNOG" id="ENOG502QTB8">
    <property type="taxonomic scope" value="Eukaryota"/>
</dbReference>